<proteinExistence type="predicted"/>
<gene>
    <name evidence="2" type="ORF">EAH77_01985</name>
</gene>
<evidence type="ECO:0000313" key="3">
    <source>
        <dbReference type="Proteomes" id="UP000317663"/>
    </source>
</evidence>
<dbReference type="Gene3D" id="3.40.630.30">
    <property type="match status" value="1"/>
</dbReference>
<dbReference type="AlphaFoldDB" id="A0A502GTN6"/>
<dbReference type="Proteomes" id="UP000317663">
    <property type="component" value="Unassembled WGS sequence"/>
</dbReference>
<organism evidence="2 3">
    <name type="scientific">Ewingella americana</name>
    <dbReference type="NCBI Taxonomy" id="41202"/>
    <lineage>
        <taxon>Bacteria</taxon>
        <taxon>Pseudomonadati</taxon>
        <taxon>Pseudomonadota</taxon>
        <taxon>Gammaproteobacteria</taxon>
        <taxon>Enterobacterales</taxon>
        <taxon>Yersiniaceae</taxon>
        <taxon>Ewingella</taxon>
    </lineage>
</organism>
<keyword evidence="2" id="KW-0808">Transferase</keyword>
<dbReference type="RefSeq" id="WP_140470116.1">
    <property type="nucleotide sequence ID" value="NZ_RCZD01000001.1"/>
</dbReference>
<dbReference type="Pfam" id="PF13302">
    <property type="entry name" value="Acetyltransf_3"/>
    <property type="match status" value="1"/>
</dbReference>
<comment type="caution">
    <text evidence="2">The sequence shown here is derived from an EMBL/GenBank/DDBJ whole genome shotgun (WGS) entry which is preliminary data.</text>
</comment>
<dbReference type="GO" id="GO:0016747">
    <property type="term" value="F:acyltransferase activity, transferring groups other than amino-acyl groups"/>
    <property type="evidence" value="ECO:0007669"/>
    <property type="project" value="InterPro"/>
</dbReference>
<dbReference type="EMBL" id="RCZD01000001">
    <property type="protein sequence ID" value="TPG65035.1"/>
    <property type="molecule type" value="Genomic_DNA"/>
</dbReference>
<dbReference type="InterPro" id="IPR000182">
    <property type="entry name" value="GNAT_dom"/>
</dbReference>
<reference evidence="2 3" key="1">
    <citation type="journal article" date="2019" name="Environ. Microbiol.">
        <title>Species interactions and distinct microbial communities in high Arctic permafrost affected cryosols are associated with the CH4 and CO2 gas fluxes.</title>
        <authorList>
            <person name="Altshuler I."/>
            <person name="Hamel J."/>
            <person name="Turney S."/>
            <person name="Magnuson E."/>
            <person name="Levesque R."/>
            <person name="Greer C."/>
            <person name="Whyte L.G."/>
        </authorList>
    </citation>
    <scope>NUCLEOTIDE SEQUENCE [LARGE SCALE GENOMIC DNA]</scope>
    <source>
        <strain evidence="2 3">E4</strain>
    </source>
</reference>
<accession>A0A502GTN6</accession>
<dbReference type="PROSITE" id="PS51186">
    <property type="entry name" value="GNAT"/>
    <property type="match status" value="1"/>
</dbReference>
<dbReference type="SUPFAM" id="SSF55729">
    <property type="entry name" value="Acyl-CoA N-acyltransferases (Nat)"/>
    <property type="match status" value="1"/>
</dbReference>
<feature type="domain" description="N-acetyltransferase" evidence="1">
    <location>
        <begin position="20"/>
        <end position="179"/>
    </location>
</feature>
<evidence type="ECO:0000313" key="2">
    <source>
        <dbReference type="EMBL" id="TPG65035.1"/>
    </source>
</evidence>
<dbReference type="InterPro" id="IPR051531">
    <property type="entry name" value="N-acetyltransferase"/>
</dbReference>
<dbReference type="OrthoDB" id="9801656at2"/>
<name>A0A502GTN6_9GAMM</name>
<keyword evidence="3" id="KW-1185">Reference proteome</keyword>
<dbReference type="PANTHER" id="PTHR43792">
    <property type="entry name" value="GNAT FAMILY, PUTATIVE (AFU_ORTHOLOGUE AFUA_3G00765)-RELATED-RELATED"/>
    <property type="match status" value="1"/>
</dbReference>
<dbReference type="InterPro" id="IPR016181">
    <property type="entry name" value="Acyl_CoA_acyltransferase"/>
</dbReference>
<dbReference type="PANTHER" id="PTHR43792:SF1">
    <property type="entry name" value="N-ACETYLTRANSFERASE DOMAIN-CONTAINING PROTEIN"/>
    <property type="match status" value="1"/>
</dbReference>
<protein>
    <submittedName>
        <fullName evidence="2">N-acetyltransferase</fullName>
    </submittedName>
</protein>
<evidence type="ECO:0000259" key="1">
    <source>
        <dbReference type="PROSITE" id="PS51186"/>
    </source>
</evidence>
<sequence length="197" mass="22049">MQAFTVPVVTPIIEITTPRLLIRQWREEDLVPFAAMNADPKVMEFFPSPLTREQSDGMAARCSGLIVERGWGIWALETRDDGKFIGFLGLHTPGYNLPFTPCVEMGWRLCTEAWGKGLASEAAHAAFNVGFNQLNLNEIVAFTALPNIRSQALMQRMGMILSPDENFDHPAVGPGSWLQEHCLYRLRKGDWAAAQFL</sequence>